<evidence type="ECO:0000313" key="3">
    <source>
        <dbReference type="EMBL" id="MCS0659680.1"/>
    </source>
</evidence>
<accession>A0ABT2D0W8</accession>
<dbReference type="SUPFAM" id="SSF47413">
    <property type="entry name" value="lambda repressor-like DNA-binding domains"/>
    <property type="match status" value="1"/>
</dbReference>
<dbReference type="InterPro" id="IPR039554">
    <property type="entry name" value="HigA2-like_HTH"/>
</dbReference>
<name>A0ABT2D0W8_9BURK</name>
<feature type="region of interest" description="Disordered" evidence="1">
    <location>
        <begin position="87"/>
        <end position="107"/>
    </location>
</feature>
<protein>
    <submittedName>
        <fullName evidence="3">XRE family transcriptional regulator</fullName>
    </submittedName>
</protein>
<sequence length="107" mass="12056">MNKSGQMFDSVWDAIEDTSEDAADMKVRASFLIALTRHIQNQRWTPEEAAARLDIPATRLNDLTNDRIWTFGQDELAELCRRAGCSLEPSGRDDLPPGEAEALHRQT</sequence>
<gene>
    <name evidence="3" type="ORF">NX778_16540</name>
</gene>
<feature type="compositionally biased region" description="Basic and acidic residues" evidence="1">
    <location>
        <begin position="90"/>
        <end position="107"/>
    </location>
</feature>
<organism evidence="3 4">
    <name type="scientific">Massilia terrae</name>
    <dbReference type="NCBI Taxonomy" id="1811224"/>
    <lineage>
        <taxon>Bacteria</taxon>
        <taxon>Pseudomonadati</taxon>
        <taxon>Pseudomonadota</taxon>
        <taxon>Betaproteobacteria</taxon>
        <taxon>Burkholderiales</taxon>
        <taxon>Oxalobacteraceae</taxon>
        <taxon>Telluria group</taxon>
        <taxon>Massilia</taxon>
    </lineage>
</organism>
<evidence type="ECO:0000259" key="2">
    <source>
        <dbReference type="Pfam" id="PF13744"/>
    </source>
</evidence>
<dbReference type="RefSeq" id="WP_258812868.1">
    <property type="nucleotide sequence ID" value="NZ_JANUGU010000005.1"/>
</dbReference>
<reference evidence="3 4" key="1">
    <citation type="submission" date="2022-08" db="EMBL/GenBank/DDBJ databases">
        <title>Reclassification of Massilia species as members of the genera Telluria, Duganella, Pseudoduganella, Mokoshia gen. nov. and Zemynaea gen. nov. using orthogonal and non-orthogonal genome-based approaches.</title>
        <authorList>
            <person name="Bowman J.P."/>
        </authorList>
    </citation>
    <scope>NUCLEOTIDE SEQUENCE [LARGE SCALE GENOMIC DNA]</scope>
    <source>
        <strain evidence="3 4">JCM 31606</strain>
    </source>
</reference>
<dbReference type="InterPro" id="IPR010982">
    <property type="entry name" value="Lambda_DNA-bd_dom_sf"/>
</dbReference>
<dbReference type="Gene3D" id="1.10.260.40">
    <property type="entry name" value="lambda repressor-like DNA-binding domains"/>
    <property type="match status" value="1"/>
</dbReference>
<dbReference type="Proteomes" id="UP001204621">
    <property type="component" value="Unassembled WGS sequence"/>
</dbReference>
<feature type="domain" description="HigA2-like helix-turn-helix" evidence="2">
    <location>
        <begin position="15"/>
        <end position="88"/>
    </location>
</feature>
<evidence type="ECO:0000256" key="1">
    <source>
        <dbReference type="SAM" id="MobiDB-lite"/>
    </source>
</evidence>
<dbReference type="Pfam" id="PF13744">
    <property type="entry name" value="HTH_37"/>
    <property type="match status" value="1"/>
</dbReference>
<evidence type="ECO:0000313" key="4">
    <source>
        <dbReference type="Proteomes" id="UP001204621"/>
    </source>
</evidence>
<keyword evidence="4" id="KW-1185">Reference proteome</keyword>
<comment type="caution">
    <text evidence="3">The sequence shown here is derived from an EMBL/GenBank/DDBJ whole genome shotgun (WGS) entry which is preliminary data.</text>
</comment>
<dbReference type="EMBL" id="JANUGU010000005">
    <property type="protein sequence ID" value="MCS0659680.1"/>
    <property type="molecule type" value="Genomic_DNA"/>
</dbReference>
<proteinExistence type="predicted"/>